<dbReference type="PANTHER" id="PTHR10366:SF854">
    <property type="entry name" value="DIHYDROFLAVONOL 4-REDUCTASE-RELATED"/>
    <property type="match status" value="1"/>
</dbReference>
<dbReference type="Pfam" id="PF01370">
    <property type="entry name" value="Epimerase"/>
    <property type="match status" value="1"/>
</dbReference>
<keyword evidence="5" id="KW-1185">Reference proteome</keyword>
<organism evidence="3 5">
    <name type="scientific">Nitrosomonas communis</name>
    <dbReference type="NCBI Taxonomy" id="44574"/>
    <lineage>
        <taxon>Bacteria</taxon>
        <taxon>Pseudomonadati</taxon>
        <taxon>Pseudomonadota</taxon>
        <taxon>Betaproteobacteria</taxon>
        <taxon>Nitrosomonadales</taxon>
        <taxon>Nitrosomonadaceae</taxon>
        <taxon>Nitrosomonas</taxon>
    </lineage>
</organism>
<dbReference type="PANTHER" id="PTHR10366">
    <property type="entry name" value="NAD DEPENDENT EPIMERASE/DEHYDRATASE"/>
    <property type="match status" value="1"/>
</dbReference>
<evidence type="ECO:0000256" key="1">
    <source>
        <dbReference type="ARBA" id="ARBA00023002"/>
    </source>
</evidence>
<evidence type="ECO:0000259" key="2">
    <source>
        <dbReference type="Pfam" id="PF01370"/>
    </source>
</evidence>
<sequence>MSNYGCSLVTGGGGFIGTHLVSQLLEQGETVKVLELEDVSLPNDVQVIRGSVTDADTVRRALKGVQRLYHLAGNPDLWAQDKRVFKQVNYEGTRTVLSEAAQADLDVVVYTSTESILTGKKQGDRPIDSSIQRELHEMPGPYCRSKFLAEQIAFDATRKGLPVVIVSPTLPIGPGDRRITPPTRMILNFLNCKMPAYLDCKFNMVDVRDVAKGHILAAQYGRPGERYILGNENLTLGELLLMIEDITGLAMPKFRIPHWVALIVGALSELSADYITRKPPKAPLTGVRLAARSMFFESNKAVKELGFQQSSIRQALIDQIEWLVKEGYVTSTLTLHKNM</sequence>
<proteinExistence type="predicted"/>
<dbReference type="InterPro" id="IPR050425">
    <property type="entry name" value="NAD(P)_dehydrat-like"/>
</dbReference>
<dbReference type="InterPro" id="IPR036291">
    <property type="entry name" value="NAD(P)-bd_dom_sf"/>
</dbReference>
<evidence type="ECO:0000313" key="3">
    <source>
        <dbReference type="EMBL" id="AKH37128.1"/>
    </source>
</evidence>
<dbReference type="Proteomes" id="UP000324176">
    <property type="component" value="Unassembled WGS sequence"/>
</dbReference>
<keyword evidence="1" id="KW-0560">Oxidoreductase</keyword>
<dbReference type="InterPro" id="IPR001509">
    <property type="entry name" value="Epimerase_deHydtase"/>
</dbReference>
<protein>
    <submittedName>
        <fullName evidence="4">Dihydroflavonol-4-reductase</fullName>
    </submittedName>
</protein>
<dbReference type="OrthoDB" id="9803010at2"/>
<evidence type="ECO:0000313" key="4">
    <source>
        <dbReference type="EMBL" id="TYP94548.1"/>
    </source>
</evidence>
<dbReference type="PATRIC" id="fig|44574.3.peg.908"/>
<dbReference type="KEGG" id="nco:AAW31_03770"/>
<dbReference type="AlphaFoldDB" id="A0A0F7KD86"/>
<reference evidence="3 5" key="2">
    <citation type="journal article" date="2016" name="Genome Announc.">
        <title>Genome Sequence of Nitrosomonas communis Strain Nm2, a Mesophilic Ammonia-Oxidizing Bacterium Isolated from Mediterranean Soil.</title>
        <authorList>
            <person name="Kozlowski J.A."/>
            <person name="Kits K.D."/>
            <person name="Stein L.Y."/>
        </authorList>
    </citation>
    <scope>NUCLEOTIDE SEQUENCE [LARGE SCALE GENOMIC DNA]</scope>
    <source>
        <strain evidence="3 5">Nm2</strain>
    </source>
</reference>
<dbReference type="GO" id="GO:0016616">
    <property type="term" value="F:oxidoreductase activity, acting on the CH-OH group of donors, NAD or NADP as acceptor"/>
    <property type="evidence" value="ECO:0007669"/>
    <property type="project" value="TreeGrafter"/>
</dbReference>
<reference evidence="5" key="1">
    <citation type="submission" date="2015-05" db="EMBL/GenBank/DDBJ databases">
        <title>Draft genome of Nitrosomonas communis strain Nm2.</title>
        <authorList>
            <person name="Kozlowski J.A."/>
            <person name="Kits K.D."/>
            <person name="Stein L.Y."/>
        </authorList>
    </citation>
    <scope>NUCLEOTIDE SEQUENCE [LARGE SCALE GENOMIC DNA]</scope>
    <source>
        <strain evidence="5">Nm2</strain>
    </source>
</reference>
<name>A0A0F7KD86_9PROT</name>
<evidence type="ECO:0000313" key="5">
    <source>
        <dbReference type="Proteomes" id="UP000034156"/>
    </source>
</evidence>
<evidence type="ECO:0000313" key="6">
    <source>
        <dbReference type="Proteomes" id="UP000324176"/>
    </source>
</evidence>
<dbReference type="InterPro" id="IPR017829">
    <property type="entry name" value="Hopanoid-assoc_sugar_epimerase"/>
</dbReference>
<reference evidence="4 6" key="3">
    <citation type="submission" date="2019-07" db="EMBL/GenBank/DDBJ databases">
        <title>Active sludge and wastewater microbial communities from Klosterneuburg, Austria.</title>
        <authorList>
            <person name="Wagner M."/>
        </authorList>
    </citation>
    <scope>NUCLEOTIDE SEQUENCE [LARGE SCALE GENOMIC DNA]</scope>
    <source>
        <strain evidence="4 6">Nm2</strain>
    </source>
</reference>
<dbReference type="Proteomes" id="UP000034156">
    <property type="component" value="Chromosome"/>
</dbReference>
<dbReference type="EMBL" id="CP011451">
    <property type="protein sequence ID" value="AKH37128.1"/>
    <property type="molecule type" value="Genomic_DNA"/>
</dbReference>
<dbReference type="RefSeq" id="WP_046849222.1">
    <property type="nucleotide sequence ID" value="NZ_CP011451.1"/>
</dbReference>
<dbReference type="CDD" id="cd05228">
    <property type="entry name" value="AR_FR_like_1_SDR_e"/>
    <property type="match status" value="1"/>
</dbReference>
<gene>
    <name evidence="3" type="ORF">AAW31_03770</name>
    <name evidence="4" type="ORF">BCL69_100180</name>
</gene>
<dbReference type="NCBIfam" id="TIGR03466">
    <property type="entry name" value="HpnA"/>
    <property type="match status" value="1"/>
</dbReference>
<dbReference type="Gene3D" id="3.40.50.720">
    <property type="entry name" value="NAD(P)-binding Rossmann-like Domain"/>
    <property type="match status" value="1"/>
</dbReference>
<dbReference type="SUPFAM" id="SSF51735">
    <property type="entry name" value="NAD(P)-binding Rossmann-fold domains"/>
    <property type="match status" value="1"/>
</dbReference>
<feature type="domain" description="NAD-dependent epimerase/dehydratase" evidence="2">
    <location>
        <begin position="8"/>
        <end position="230"/>
    </location>
</feature>
<accession>A0A0F7KD86</accession>
<dbReference type="EMBL" id="VNHT01000001">
    <property type="protein sequence ID" value="TYP94548.1"/>
    <property type="molecule type" value="Genomic_DNA"/>
</dbReference>